<evidence type="ECO:0000256" key="5">
    <source>
        <dbReference type="SAM" id="Coils"/>
    </source>
</evidence>
<sequence>MRINNNIQALNAYNNLSKNQFKTSRNLEKLSSGLRINRASDDAAGLAISEKMRGQIRGLSMAEKNALDGISVIQTAEGALSSVHAMLQRMRELAVQAANDTYTTSDRTEIQEEINQLLASIDDAAQNTEFNTKKLLDGSFATSGTALQLQIGANAGQKIAVTIGEMGTSGLSLTGLSVLNHDDASTAIDTVNTAIEAVSSLRSKLGALQNRLEHTMNNLATARENLTAAESRIRDADMALEMTDFTRNNIINQAATAMLAQANQLPQGVLQLLQ</sequence>
<reference evidence="8 9" key="1">
    <citation type="submission" date="2016-09" db="EMBL/GenBank/DDBJ databases">
        <title>Desulfuribacillus arsenicus sp. nov., an obligately anaerobic, dissimilatory arsenic- and antimonate-reducing bacterium isolated from anoxic sediments.</title>
        <authorList>
            <person name="Abin C.A."/>
            <person name="Hollibaugh J.T."/>
        </authorList>
    </citation>
    <scope>NUCLEOTIDE SEQUENCE [LARGE SCALE GENOMIC DNA]</scope>
    <source>
        <strain evidence="8 9">MLFW-2</strain>
    </source>
</reference>
<evidence type="ECO:0000256" key="1">
    <source>
        <dbReference type="ARBA" id="ARBA00005709"/>
    </source>
</evidence>
<keyword evidence="8" id="KW-0969">Cilium</keyword>
<comment type="similarity">
    <text evidence="1 4">Belongs to the bacterial flagellin family.</text>
</comment>
<dbReference type="OrthoDB" id="9796789at2"/>
<evidence type="ECO:0000259" key="6">
    <source>
        <dbReference type="Pfam" id="PF00669"/>
    </source>
</evidence>
<evidence type="ECO:0000313" key="8">
    <source>
        <dbReference type="EMBL" id="OEH86791.1"/>
    </source>
</evidence>
<dbReference type="InterPro" id="IPR046358">
    <property type="entry name" value="Flagellin_C"/>
</dbReference>
<dbReference type="Gene3D" id="6.10.10.10">
    <property type="entry name" value="Flagellar export chaperone, C-terminal domain"/>
    <property type="match status" value="1"/>
</dbReference>
<organism evidence="8 9">
    <name type="scientific">Desulfuribacillus stibiiarsenatis</name>
    <dbReference type="NCBI Taxonomy" id="1390249"/>
    <lineage>
        <taxon>Bacteria</taxon>
        <taxon>Bacillati</taxon>
        <taxon>Bacillota</taxon>
        <taxon>Desulfuribacillia</taxon>
        <taxon>Desulfuribacillales</taxon>
        <taxon>Desulfuribacillaceae</taxon>
        <taxon>Desulfuribacillus</taxon>
    </lineage>
</organism>
<keyword evidence="8" id="KW-0966">Cell projection</keyword>
<dbReference type="Pfam" id="PF00700">
    <property type="entry name" value="Flagellin_C"/>
    <property type="match status" value="1"/>
</dbReference>
<dbReference type="AlphaFoldDB" id="A0A1E5L9I8"/>
<dbReference type="InterPro" id="IPR042187">
    <property type="entry name" value="Flagellin_C_sub2"/>
</dbReference>
<gene>
    <name evidence="8" type="ORF">BHU72_00530</name>
</gene>
<keyword evidence="9" id="KW-1185">Reference proteome</keyword>
<dbReference type="Proteomes" id="UP000095255">
    <property type="component" value="Unassembled WGS sequence"/>
</dbReference>
<evidence type="ECO:0000259" key="7">
    <source>
        <dbReference type="Pfam" id="PF00700"/>
    </source>
</evidence>
<dbReference type="GO" id="GO:0009288">
    <property type="term" value="C:bacterial-type flagellum"/>
    <property type="evidence" value="ECO:0007669"/>
    <property type="project" value="UniProtKB-SubCell"/>
</dbReference>
<keyword evidence="8" id="KW-0282">Flagellum</keyword>
<dbReference type="GO" id="GO:0005576">
    <property type="term" value="C:extracellular region"/>
    <property type="evidence" value="ECO:0007669"/>
    <property type="project" value="UniProtKB-SubCell"/>
</dbReference>
<feature type="coiled-coil region" evidence="5">
    <location>
        <begin position="198"/>
        <end position="239"/>
    </location>
</feature>
<protein>
    <recommendedName>
        <fullName evidence="2 4">Flagellin</fullName>
    </recommendedName>
</protein>
<name>A0A1E5L9I8_9FIRM</name>
<dbReference type="STRING" id="1390249.BHU72_00530"/>
<evidence type="ECO:0000313" key="9">
    <source>
        <dbReference type="Proteomes" id="UP000095255"/>
    </source>
</evidence>
<feature type="domain" description="Flagellin N-terminal" evidence="6">
    <location>
        <begin position="3"/>
        <end position="140"/>
    </location>
</feature>
<comment type="function">
    <text evidence="4">Flagellin is the subunit protein which polymerizes to form the filaments of bacterial flagella.</text>
</comment>
<evidence type="ECO:0000256" key="3">
    <source>
        <dbReference type="ARBA" id="ARBA00023143"/>
    </source>
</evidence>
<dbReference type="RefSeq" id="WP_069700669.1">
    <property type="nucleotide sequence ID" value="NZ_MJAT01000001.1"/>
</dbReference>
<evidence type="ECO:0000256" key="2">
    <source>
        <dbReference type="ARBA" id="ARBA00020110"/>
    </source>
</evidence>
<dbReference type="EMBL" id="MJAT01000001">
    <property type="protein sequence ID" value="OEH86791.1"/>
    <property type="molecule type" value="Genomic_DNA"/>
</dbReference>
<comment type="caution">
    <text evidence="8">The sequence shown here is derived from an EMBL/GenBank/DDBJ whole genome shotgun (WGS) entry which is preliminary data.</text>
</comment>
<dbReference type="InterPro" id="IPR001492">
    <property type="entry name" value="Flagellin"/>
</dbReference>
<comment type="subcellular location">
    <subcellularLocation>
        <location evidence="4">Secreted</location>
    </subcellularLocation>
    <subcellularLocation>
        <location evidence="4">Bacterial flagellum</location>
    </subcellularLocation>
</comment>
<dbReference type="SUPFAM" id="SSF64518">
    <property type="entry name" value="Phase 1 flagellin"/>
    <property type="match status" value="1"/>
</dbReference>
<dbReference type="PRINTS" id="PR00207">
    <property type="entry name" value="FLAGELLIN"/>
</dbReference>
<evidence type="ECO:0000256" key="4">
    <source>
        <dbReference type="RuleBase" id="RU362073"/>
    </source>
</evidence>
<keyword evidence="3 4" id="KW-0975">Bacterial flagellum</keyword>
<keyword evidence="5" id="KW-0175">Coiled coil</keyword>
<dbReference type="InterPro" id="IPR001029">
    <property type="entry name" value="Flagellin_N"/>
</dbReference>
<feature type="domain" description="Flagellin C-terminal" evidence="7">
    <location>
        <begin position="188"/>
        <end position="273"/>
    </location>
</feature>
<dbReference type="PANTHER" id="PTHR42792:SF2">
    <property type="entry name" value="FLAGELLIN"/>
    <property type="match status" value="1"/>
</dbReference>
<dbReference type="Gene3D" id="6.10.280.190">
    <property type="match status" value="1"/>
</dbReference>
<keyword evidence="4" id="KW-0964">Secreted</keyword>
<proteinExistence type="inferred from homology"/>
<dbReference type="PANTHER" id="PTHR42792">
    <property type="entry name" value="FLAGELLIN"/>
    <property type="match status" value="1"/>
</dbReference>
<dbReference type="Gene3D" id="1.20.1330.10">
    <property type="entry name" value="f41 fragment of flagellin, N-terminal domain"/>
    <property type="match status" value="1"/>
</dbReference>
<dbReference type="Pfam" id="PF00669">
    <property type="entry name" value="Flagellin_N"/>
    <property type="match status" value="1"/>
</dbReference>
<accession>A0A1E5L9I8</accession>
<dbReference type="GO" id="GO:0005198">
    <property type="term" value="F:structural molecule activity"/>
    <property type="evidence" value="ECO:0007669"/>
    <property type="project" value="UniProtKB-UniRule"/>
</dbReference>